<feature type="transmembrane region" description="Helical" evidence="11">
    <location>
        <begin position="499"/>
        <end position="517"/>
    </location>
</feature>
<dbReference type="RefSeq" id="WP_017534043.1">
    <property type="nucleotide sequence ID" value="NZ_JBHYPC010000008.1"/>
</dbReference>
<gene>
    <name evidence="13" type="ORF">GTW20_20315</name>
</gene>
<feature type="transmembrane region" description="Helical" evidence="11">
    <location>
        <begin position="376"/>
        <end position="395"/>
    </location>
</feature>
<dbReference type="EMBL" id="WWHY01000001">
    <property type="protein sequence ID" value="MYR34524.1"/>
    <property type="molecule type" value="Genomic_DNA"/>
</dbReference>
<comment type="similarity">
    <text evidence="9">Belongs to the binding-protein-dependent transport system permease family. LivHM subfamily.</text>
</comment>
<feature type="chain" id="PRO_5029888889" evidence="12">
    <location>
        <begin position="27"/>
        <end position="524"/>
    </location>
</feature>
<dbReference type="Pfam" id="PF02653">
    <property type="entry name" value="BPD_transp_2"/>
    <property type="match status" value="1"/>
</dbReference>
<dbReference type="InterPro" id="IPR052157">
    <property type="entry name" value="BCAA_transport_permease"/>
</dbReference>
<evidence type="ECO:0000256" key="11">
    <source>
        <dbReference type="SAM" id="Phobius"/>
    </source>
</evidence>
<dbReference type="PANTHER" id="PTHR11795">
    <property type="entry name" value="BRANCHED-CHAIN AMINO ACID TRANSPORT SYSTEM PERMEASE PROTEIN LIVH"/>
    <property type="match status" value="1"/>
</dbReference>
<evidence type="ECO:0000256" key="9">
    <source>
        <dbReference type="ARBA" id="ARBA00037998"/>
    </source>
</evidence>
<keyword evidence="5 11" id="KW-0812">Transmembrane</keyword>
<feature type="transmembrane region" description="Helical" evidence="11">
    <location>
        <begin position="291"/>
        <end position="311"/>
    </location>
</feature>
<feature type="region of interest" description="Disordered" evidence="10">
    <location>
        <begin position="131"/>
        <end position="164"/>
    </location>
</feature>
<keyword evidence="3" id="KW-1003">Cell membrane</keyword>
<sequence length="524" mass="55262">MRTRLVTVLLALITAFLVIPGAAATADEEGGESLHGQIVQPDDRDQGVEGIEITVFQEGDEIVAAATDPDGMWEAELPGPGTYRVVVDQESIPDDFAVRETPMLSNGEAEVEVESGDRRPFIVLLDVAGASSGAEAERSESPSPDDEATEGDDEGSSAEDESVEVEGVSGGFGERFVQLTAAGLLFGLVIAVSAIGLSLIFGTTQVINFSHGDMVTFGAMMALLFSSGAAGMGNSLLAIFAGLGVAVLLGAFMEGRLGRTVLVALQWVSVMAGIALATVLGVFFPDLGWKVPLWAAAGIAVVMGAVLGGSLERYLWRPLRKRNVALIQMFIVSIGLALVLRHVILVMFGANRSRYAGFQVQELVHIGPISMPPRDLVIMGVAVVVLVLVACLLQFTRIGKAMRAVSDNRDLAESSGIDVDRVTLYVWLLGGGLASLGGVLFGLNQVVDYEMGFRLLLLMFAAVILGGLGTAYGAMVGGISVGLVAMLSTLWFPTQLMQAWALALMILMLLVRPQGLLGQRERVG</sequence>
<evidence type="ECO:0000256" key="6">
    <source>
        <dbReference type="ARBA" id="ARBA00022970"/>
    </source>
</evidence>
<dbReference type="GO" id="GO:1903806">
    <property type="term" value="P:L-isoleucine import across plasma membrane"/>
    <property type="evidence" value="ECO:0007669"/>
    <property type="project" value="TreeGrafter"/>
</dbReference>
<evidence type="ECO:0000256" key="12">
    <source>
        <dbReference type="SAM" id="SignalP"/>
    </source>
</evidence>
<feature type="compositionally biased region" description="Acidic residues" evidence="10">
    <location>
        <begin position="143"/>
        <end position="164"/>
    </location>
</feature>
<feature type="transmembrane region" description="Helical" evidence="11">
    <location>
        <begin position="179"/>
        <end position="202"/>
    </location>
</feature>
<dbReference type="GO" id="GO:0015188">
    <property type="term" value="F:L-isoleucine transmembrane transporter activity"/>
    <property type="evidence" value="ECO:0007669"/>
    <property type="project" value="TreeGrafter"/>
</dbReference>
<evidence type="ECO:0000313" key="13">
    <source>
        <dbReference type="EMBL" id="MYR34524.1"/>
    </source>
</evidence>
<dbReference type="GO" id="GO:0015192">
    <property type="term" value="F:L-phenylalanine transmembrane transporter activity"/>
    <property type="evidence" value="ECO:0007669"/>
    <property type="project" value="TreeGrafter"/>
</dbReference>
<evidence type="ECO:0000256" key="10">
    <source>
        <dbReference type="SAM" id="MobiDB-lite"/>
    </source>
</evidence>
<evidence type="ECO:0000256" key="8">
    <source>
        <dbReference type="ARBA" id="ARBA00023136"/>
    </source>
</evidence>
<keyword evidence="8 11" id="KW-0472">Membrane</keyword>
<evidence type="ECO:0000313" key="14">
    <source>
        <dbReference type="Proteomes" id="UP000467124"/>
    </source>
</evidence>
<dbReference type="GO" id="GO:0005304">
    <property type="term" value="F:L-valine transmembrane transporter activity"/>
    <property type="evidence" value="ECO:0007669"/>
    <property type="project" value="TreeGrafter"/>
</dbReference>
<reference evidence="13 14" key="1">
    <citation type="journal article" date="2019" name="Nat. Commun.">
        <title>The antimicrobial potential of Streptomyces from insect microbiomes.</title>
        <authorList>
            <person name="Chevrette M.G."/>
            <person name="Carlson C.M."/>
            <person name="Ortega H.E."/>
            <person name="Thomas C."/>
            <person name="Ananiev G.E."/>
            <person name="Barns K.J."/>
            <person name="Book A.J."/>
            <person name="Cagnazzo J."/>
            <person name="Carlos C."/>
            <person name="Flanigan W."/>
            <person name="Grubbs K.J."/>
            <person name="Horn H.A."/>
            <person name="Hoffmann F.M."/>
            <person name="Klassen J.L."/>
            <person name="Knack J.J."/>
            <person name="Lewin G.R."/>
            <person name="McDonald B.R."/>
            <person name="Muller L."/>
            <person name="Melo W.G.P."/>
            <person name="Pinto-Tomas A.A."/>
            <person name="Schmitz A."/>
            <person name="Wendt-Pienkowski E."/>
            <person name="Wildman S."/>
            <person name="Zhao M."/>
            <person name="Zhang F."/>
            <person name="Bugni T.S."/>
            <person name="Andes D.R."/>
            <person name="Pupo M.T."/>
            <person name="Currie C.R."/>
        </authorList>
    </citation>
    <scope>NUCLEOTIDE SEQUENCE [LARGE SCALE GENOMIC DNA]</scope>
    <source>
        <strain evidence="13 14">SID5840</strain>
    </source>
</reference>
<dbReference type="GO" id="GO:0015808">
    <property type="term" value="P:L-alanine transport"/>
    <property type="evidence" value="ECO:0007669"/>
    <property type="project" value="TreeGrafter"/>
</dbReference>
<feature type="transmembrane region" description="Helical" evidence="11">
    <location>
        <begin position="323"/>
        <end position="348"/>
    </location>
</feature>
<feature type="transmembrane region" description="Helical" evidence="11">
    <location>
        <begin position="214"/>
        <end position="230"/>
    </location>
</feature>
<dbReference type="GO" id="GO:0005886">
    <property type="term" value="C:plasma membrane"/>
    <property type="evidence" value="ECO:0007669"/>
    <property type="project" value="UniProtKB-SubCell"/>
</dbReference>
<evidence type="ECO:0000256" key="7">
    <source>
        <dbReference type="ARBA" id="ARBA00022989"/>
    </source>
</evidence>
<evidence type="ECO:0000256" key="4">
    <source>
        <dbReference type="ARBA" id="ARBA00022519"/>
    </source>
</evidence>
<name>A0A7K2IXI0_9ACTN</name>
<feature type="transmembrane region" description="Helical" evidence="11">
    <location>
        <begin position="236"/>
        <end position="253"/>
    </location>
</feature>
<dbReference type="Proteomes" id="UP000467124">
    <property type="component" value="Unassembled WGS sequence"/>
</dbReference>
<keyword evidence="4" id="KW-0997">Cell inner membrane</keyword>
<dbReference type="AlphaFoldDB" id="A0A7K2IXI0"/>
<protein>
    <submittedName>
        <fullName evidence="13">Branched-chain amino acid ABC transporter permease</fullName>
    </submittedName>
</protein>
<keyword evidence="2" id="KW-0813">Transport</keyword>
<feature type="transmembrane region" description="Helical" evidence="11">
    <location>
        <begin position="260"/>
        <end position="285"/>
    </location>
</feature>
<accession>A0A7K2IXI0</accession>
<keyword evidence="6" id="KW-0029">Amino-acid transport</keyword>
<feature type="signal peptide" evidence="12">
    <location>
        <begin position="1"/>
        <end position="26"/>
    </location>
</feature>
<dbReference type="SUPFAM" id="SSF49478">
    <property type="entry name" value="Cna protein B-type domain"/>
    <property type="match status" value="1"/>
</dbReference>
<evidence type="ECO:0000256" key="2">
    <source>
        <dbReference type="ARBA" id="ARBA00022448"/>
    </source>
</evidence>
<evidence type="ECO:0000256" key="3">
    <source>
        <dbReference type="ARBA" id="ARBA00022475"/>
    </source>
</evidence>
<comment type="caution">
    <text evidence="13">The sequence shown here is derived from an EMBL/GenBank/DDBJ whole genome shotgun (WGS) entry which is preliminary data.</text>
</comment>
<dbReference type="GO" id="GO:0042941">
    <property type="term" value="P:D-alanine transmembrane transport"/>
    <property type="evidence" value="ECO:0007669"/>
    <property type="project" value="TreeGrafter"/>
</dbReference>
<evidence type="ECO:0000256" key="5">
    <source>
        <dbReference type="ARBA" id="ARBA00022692"/>
    </source>
</evidence>
<organism evidence="13 14">
    <name type="scientific">Nocardiopsis alba</name>
    <dbReference type="NCBI Taxonomy" id="53437"/>
    <lineage>
        <taxon>Bacteria</taxon>
        <taxon>Bacillati</taxon>
        <taxon>Actinomycetota</taxon>
        <taxon>Actinomycetes</taxon>
        <taxon>Streptosporangiales</taxon>
        <taxon>Nocardiopsidaceae</taxon>
        <taxon>Nocardiopsis</taxon>
    </lineage>
</organism>
<comment type="subcellular location">
    <subcellularLocation>
        <location evidence="1">Cell membrane</location>
        <topology evidence="1">Multi-pass membrane protein</topology>
    </subcellularLocation>
</comment>
<keyword evidence="12" id="KW-0732">Signal</keyword>
<dbReference type="CDD" id="cd06582">
    <property type="entry name" value="TM_PBP1_LivH_like"/>
    <property type="match status" value="1"/>
</dbReference>
<evidence type="ECO:0000256" key="1">
    <source>
        <dbReference type="ARBA" id="ARBA00004651"/>
    </source>
</evidence>
<dbReference type="InterPro" id="IPR001851">
    <property type="entry name" value="ABC_transp_permease"/>
</dbReference>
<feature type="transmembrane region" description="Helical" evidence="11">
    <location>
        <begin position="455"/>
        <end position="487"/>
    </location>
</feature>
<dbReference type="PANTHER" id="PTHR11795:SF371">
    <property type="entry name" value="HIGH-AFFINITY BRANCHED-CHAIN AMINO ACID TRANSPORT SYSTEM PERMEASE PROTEIN LIVH"/>
    <property type="match status" value="1"/>
</dbReference>
<proteinExistence type="inferred from homology"/>
<feature type="transmembrane region" description="Helical" evidence="11">
    <location>
        <begin position="424"/>
        <end position="443"/>
    </location>
</feature>
<dbReference type="GO" id="GO:0015190">
    <property type="term" value="F:L-leucine transmembrane transporter activity"/>
    <property type="evidence" value="ECO:0007669"/>
    <property type="project" value="TreeGrafter"/>
</dbReference>
<keyword evidence="7 11" id="KW-1133">Transmembrane helix</keyword>